<keyword evidence="7 13" id="KW-0028">Amino-acid biosynthesis</keyword>
<comment type="cofactor">
    <cofactor evidence="13">
        <name>[4Fe-4S] cluster</name>
        <dbReference type="ChEBI" id="CHEBI:49883"/>
    </cofactor>
    <text evidence="13">Binds 1 [4Fe-4S] cluster per subunit.</text>
</comment>
<evidence type="ECO:0000256" key="10">
    <source>
        <dbReference type="ARBA" id="ARBA00023014"/>
    </source>
</evidence>
<keyword evidence="5 13" id="KW-0432">Leucine biosynthesis</keyword>
<dbReference type="Gene3D" id="3.30.499.10">
    <property type="entry name" value="Aconitase, domain 3"/>
    <property type="match status" value="2"/>
</dbReference>
<evidence type="ECO:0000256" key="7">
    <source>
        <dbReference type="ARBA" id="ARBA00022605"/>
    </source>
</evidence>
<evidence type="ECO:0000256" key="3">
    <source>
        <dbReference type="ARBA" id="ARBA00004729"/>
    </source>
</evidence>
<evidence type="ECO:0000256" key="4">
    <source>
        <dbReference type="ARBA" id="ARBA00011271"/>
    </source>
</evidence>
<dbReference type="SUPFAM" id="SSF53732">
    <property type="entry name" value="Aconitase iron-sulfur domain"/>
    <property type="match status" value="1"/>
</dbReference>
<dbReference type="GO" id="GO:0046872">
    <property type="term" value="F:metal ion binding"/>
    <property type="evidence" value="ECO:0007669"/>
    <property type="project" value="UniProtKB-KW"/>
</dbReference>
<dbReference type="PANTHER" id="PTHR43822:SF9">
    <property type="entry name" value="3-ISOPROPYLMALATE DEHYDRATASE"/>
    <property type="match status" value="1"/>
</dbReference>
<dbReference type="HAMAP" id="MF_01026">
    <property type="entry name" value="LeuC_type1"/>
    <property type="match status" value="1"/>
</dbReference>
<evidence type="ECO:0000313" key="15">
    <source>
        <dbReference type="EMBL" id="HIU37316.1"/>
    </source>
</evidence>
<dbReference type="FunFam" id="3.30.499.10:FF:000007">
    <property type="entry name" value="3-isopropylmalate dehydratase large subunit"/>
    <property type="match status" value="1"/>
</dbReference>
<evidence type="ECO:0000256" key="2">
    <source>
        <dbReference type="ARBA" id="ARBA00002695"/>
    </source>
</evidence>
<dbReference type="InterPro" id="IPR050067">
    <property type="entry name" value="IPM_dehydratase_rel_enz"/>
</dbReference>
<evidence type="ECO:0000256" key="11">
    <source>
        <dbReference type="ARBA" id="ARBA00023239"/>
    </source>
</evidence>
<comment type="similarity">
    <text evidence="13">Belongs to the aconitase/IPM isomerase family. LeuC type 1 subfamily.</text>
</comment>
<comment type="pathway">
    <text evidence="3 13">Amino-acid biosynthesis; L-leucine biosynthesis; L-leucine from 3-methyl-2-oxobutanoate: step 2/4.</text>
</comment>
<dbReference type="NCBIfam" id="TIGR00170">
    <property type="entry name" value="leuC"/>
    <property type="match status" value="1"/>
</dbReference>
<keyword evidence="8 13" id="KW-0479">Metal-binding</keyword>
<dbReference type="InterPro" id="IPR018136">
    <property type="entry name" value="Aconitase_4Fe-4S_BS"/>
</dbReference>
<dbReference type="EMBL" id="DVMY01000059">
    <property type="protein sequence ID" value="HIU37316.1"/>
    <property type="molecule type" value="Genomic_DNA"/>
</dbReference>
<keyword evidence="10 13" id="KW-0411">Iron-sulfur</keyword>
<dbReference type="InterPro" id="IPR036008">
    <property type="entry name" value="Aconitase_4Fe-4S_dom"/>
</dbReference>
<dbReference type="GO" id="GO:0009098">
    <property type="term" value="P:L-leucine biosynthetic process"/>
    <property type="evidence" value="ECO:0007669"/>
    <property type="project" value="UniProtKB-UniRule"/>
</dbReference>
<dbReference type="GO" id="GO:0003861">
    <property type="term" value="F:3-isopropylmalate dehydratase activity"/>
    <property type="evidence" value="ECO:0007669"/>
    <property type="project" value="UniProtKB-UniRule"/>
</dbReference>
<evidence type="ECO:0000256" key="13">
    <source>
        <dbReference type="HAMAP-Rule" id="MF_01026"/>
    </source>
</evidence>
<feature type="binding site" evidence="13">
    <location>
        <position position="407"/>
    </location>
    <ligand>
        <name>[4Fe-4S] cluster</name>
        <dbReference type="ChEBI" id="CHEBI:49883"/>
    </ligand>
</feature>
<accession>A0A9D1LFW9</accession>
<comment type="caution">
    <text evidence="15">The sequence shown here is derived from an EMBL/GenBank/DDBJ whole genome shotgun (WGS) entry which is preliminary data.</text>
</comment>
<dbReference type="EC" id="4.2.1.33" evidence="13"/>
<feature type="binding site" evidence="13">
    <location>
        <position position="410"/>
    </location>
    <ligand>
        <name>[4Fe-4S] cluster</name>
        <dbReference type="ChEBI" id="CHEBI:49883"/>
    </ligand>
</feature>
<keyword evidence="12 13" id="KW-0100">Branched-chain amino acid biosynthesis</keyword>
<dbReference type="Pfam" id="PF00330">
    <property type="entry name" value="Aconitase"/>
    <property type="match status" value="1"/>
</dbReference>
<gene>
    <name evidence="13 15" type="primary">leuC</name>
    <name evidence="15" type="ORF">IAC56_03475</name>
</gene>
<evidence type="ECO:0000256" key="8">
    <source>
        <dbReference type="ARBA" id="ARBA00022723"/>
    </source>
</evidence>
<dbReference type="PANTHER" id="PTHR43822">
    <property type="entry name" value="HOMOACONITASE, MITOCHONDRIAL-RELATED"/>
    <property type="match status" value="1"/>
</dbReference>
<reference evidence="15" key="1">
    <citation type="submission" date="2020-10" db="EMBL/GenBank/DDBJ databases">
        <authorList>
            <person name="Gilroy R."/>
        </authorList>
    </citation>
    <scope>NUCLEOTIDE SEQUENCE</scope>
    <source>
        <strain evidence="15">7463</strain>
    </source>
</reference>
<comment type="function">
    <text evidence="2 13">Catalyzes the isomerization between 2-isopropylmalate and 3-isopropylmalate, via the formation of 2-isopropylmaleate.</text>
</comment>
<dbReference type="GO" id="GO:0051539">
    <property type="term" value="F:4 iron, 4 sulfur cluster binding"/>
    <property type="evidence" value="ECO:0007669"/>
    <property type="project" value="UniProtKB-KW"/>
</dbReference>
<dbReference type="InterPro" id="IPR001030">
    <property type="entry name" value="Acoase/IPM_deHydtase_lsu_aba"/>
</dbReference>
<evidence type="ECO:0000256" key="6">
    <source>
        <dbReference type="ARBA" id="ARBA00022485"/>
    </source>
</evidence>
<dbReference type="NCBIfam" id="NF009116">
    <property type="entry name" value="PRK12466.1"/>
    <property type="match status" value="1"/>
</dbReference>
<proteinExistence type="inferred from homology"/>
<dbReference type="PROSITE" id="PS01244">
    <property type="entry name" value="ACONITASE_2"/>
    <property type="match status" value="1"/>
</dbReference>
<sequence length="467" mass="50107">MGKTLYEKVYEAHVVYEAEGELPLLYIDRHLVHEVTSPQAFAGLSEAGRRLRRPELTMATMDHDISTQKASIDACSCVAKKQVTTLMKNCEDFGVTLFGLGHPNQGIVHIIGPQTGFTLPGTTLVCGDSHTATHGAFGALAFGIGTSEVEHVMATQTIKQAKLKTMLINCVGKLPEGVFAKDLILEIARVLTTAGATGYAIEFAGDGVTSLSMEGRMTLSNMAIEVGAKAGMIAPDETTFEYLKDRPFSPKGKDWDEAVKYWKTLVSDEDAVFDKEITIDSAHLVPMVTWGTNPGQVCRITDCIPDPNKARNDQERHAIESALAYIELAGGQPIAGTPIDTVFIGSCTNGRLEDFREAAKVLKGHHVASGVRALAVPGSMAVKAQVEKEGLDQIFKEAGFEWRLPGCSMCLGMNDDIAAPGSRVASTSNRNFVGRQGRGSRTHLMSPAMAAAAAVAGKIVDIRESLQ</sequence>
<protein>
    <recommendedName>
        <fullName evidence="13">3-isopropylmalate dehydratase large subunit</fullName>
        <ecNumber evidence="13">4.2.1.33</ecNumber>
    </recommendedName>
    <alternativeName>
        <fullName evidence="13">Alpha-IPM isomerase</fullName>
        <shortName evidence="13">IPMI</shortName>
    </alternativeName>
    <alternativeName>
        <fullName evidence="13">Isopropylmalate isomerase</fullName>
    </alternativeName>
</protein>
<dbReference type="InterPro" id="IPR033941">
    <property type="entry name" value="IPMI_cat"/>
</dbReference>
<dbReference type="PRINTS" id="PR00415">
    <property type="entry name" value="ACONITASE"/>
</dbReference>
<dbReference type="NCBIfam" id="NF004016">
    <property type="entry name" value="PRK05478.1"/>
    <property type="match status" value="1"/>
</dbReference>
<dbReference type="AlphaFoldDB" id="A0A9D1LFW9"/>
<keyword evidence="6 13" id="KW-0004">4Fe-4S</keyword>
<evidence type="ECO:0000256" key="9">
    <source>
        <dbReference type="ARBA" id="ARBA00023004"/>
    </source>
</evidence>
<reference evidence="15" key="2">
    <citation type="journal article" date="2021" name="PeerJ">
        <title>Extensive microbial diversity within the chicken gut microbiome revealed by metagenomics and culture.</title>
        <authorList>
            <person name="Gilroy R."/>
            <person name="Ravi A."/>
            <person name="Getino M."/>
            <person name="Pursley I."/>
            <person name="Horton D.L."/>
            <person name="Alikhan N.F."/>
            <person name="Baker D."/>
            <person name="Gharbi K."/>
            <person name="Hall N."/>
            <person name="Watson M."/>
            <person name="Adriaenssens E.M."/>
            <person name="Foster-Nyarko E."/>
            <person name="Jarju S."/>
            <person name="Secka A."/>
            <person name="Antonio M."/>
            <person name="Oren A."/>
            <person name="Chaudhuri R.R."/>
            <person name="La Ragione R."/>
            <person name="Hildebrand F."/>
            <person name="Pallen M.J."/>
        </authorList>
    </citation>
    <scope>NUCLEOTIDE SEQUENCE</scope>
    <source>
        <strain evidence="15">7463</strain>
    </source>
</reference>
<dbReference type="CDD" id="cd01583">
    <property type="entry name" value="IPMI"/>
    <property type="match status" value="1"/>
</dbReference>
<comment type="subunit">
    <text evidence="4 13">Heterodimer of LeuC and LeuD.</text>
</comment>
<evidence type="ECO:0000313" key="16">
    <source>
        <dbReference type="Proteomes" id="UP000824083"/>
    </source>
</evidence>
<name>A0A9D1LFW9_9BURK</name>
<keyword evidence="9 13" id="KW-0408">Iron</keyword>
<keyword evidence="11 13" id="KW-0456">Lyase</keyword>
<evidence type="ECO:0000259" key="14">
    <source>
        <dbReference type="Pfam" id="PF00330"/>
    </source>
</evidence>
<evidence type="ECO:0000256" key="12">
    <source>
        <dbReference type="ARBA" id="ARBA00023304"/>
    </source>
</evidence>
<dbReference type="InterPro" id="IPR004430">
    <property type="entry name" value="3-IsopropMal_deHydase_lsu"/>
</dbReference>
<dbReference type="InterPro" id="IPR015931">
    <property type="entry name" value="Acnase/IPM_dHydase_lsu_aba_1/3"/>
</dbReference>
<organism evidence="15 16">
    <name type="scientific">Candidatus Aphodousia faecigallinarum</name>
    <dbReference type="NCBI Taxonomy" id="2840677"/>
    <lineage>
        <taxon>Bacteria</taxon>
        <taxon>Pseudomonadati</taxon>
        <taxon>Pseudomonadota</taxon>
        <taxon>Betaproteobacteria</taxon>
        <taxon>Burkholderiales</taxon>
        <taxon>Sutterellaceae</taxon>
        <taxon>Sutterellaceae incertae sedis</taxon>
        <taxon>Candidatus Aphodousia</taxon>
    </lineage>
</organism>
<feature type="binding site" evidence="13">
    <location>
        <position position="347"/>
    </location>
    <ligand>
        <name>[4Fe-4S] cluster</name>
        <dbReference type="ChEBI" id="CHEBI:49883"/>
    </ligand>
</feature>
<dbReference type="Proteomes" id="UP000824083">
    <property type="component" value="Unassembled WGS sequence"/>
</dbReference>
<feature type="domain" description="Aconitase/3-isopropylmalate dehydratase large subunit alpha/beta/alpha" evidence="14">
    <location>
        <begin position="7"/>
        <end position="457"/>
    </location>
</feature>
<evidence type="ECO:0000256" key="1">
    <source>
        <dbReference type="ARBA" id="ARBA00000491"/>
    </source>
</evidence>
<evidence type="ECO:0000256" key="5">
    <source>
        <dbReference type="ARBA" id="ARBA00022430"/>
    </source>
</evidence>
<comment type="catalytic activity">
    <reaction evidence="1 13">
        <text>(2R,3S)-3-isopropylmalate = (2S)-2-isopropylmalate</text>
        <dbReference type="Rhea" id="RHEA:32287"/>
        <dbReference type="ChEBI" id="CHEBI:1178"/>
        <dbReference type="ChEBI" id="CHEBI:35121"/>
        <dbReference type="EC" id="4.2.1.33"/>
    </reaction>
</comment>